<evidence type="ECO:0000313" key="2">
    <source>
        <dbReference type="EMBL" id="TAX82832.1"/>
    </source>
</evidence>
<dbReference type="InterPro" id="IPR050834">
    <property type="entry name" value="Glycosyltransf_2"/>
</dbReference>
<proteinExistence type="predicted"/>
<comment type="caution">
    <text evidence="2">The sequence shown here is derived from an EMBL/GenBank/DDBJ whole genome shotgun (WGS) entry which is preliminary data.</text>
</comment>
<dbReference type="PANTHER" id="PTHR43685">
    <property type="entry name" value="GLYCOSYLTRANSFERASE"/>
    <property type="match status" value="1"/>
</dbReference>
<dbReference type="Proteomes" id="UP000291659">
    <property type="component" value="Unassembled WGS sequence"/>
</dbReference>
<gene>
    <name evidence="2" type="ORF">ELH98_18065</name>
</gene>
<sequence>MIQAHHRACGVASPIGPIGFGGAKVTTSDHRVEVSVIIAAFNCSPFIRRAVMSVLTQDHPGIEVIVADDCSTDDTIDMVRQMMDSDNRIRITRLSKNSGPSVARNEAIKAAKGKWIAVLDADDAYAPGRISRLVEAAERHSVDFAADNFVYFDAQSGETGKPALSTLPKEELVDLHTFLRQARPYATEADYGLLKPIYRRSFLIEHDITYPTERRHGEDFLIYVNILLHTGRMLLLREPGYIYTTRSSGWSRTVVDYRDQIEATARLMKDRRVAADKSAKHLLSTRKKALLRLSTERACHHHMVSGNHLTLVRAIFGDFSNADIPLRILTRAITKKIASKFKNV</sequence>
<keyword evidence="3" id="KW-1185">Reference proteome</keyword>
<feature type="domain" description="Glycosyltransferase 2-like" evidence="1">
    <location>
        <begin position="35"/>
        <end position="171"/>
    </location>
</feature>
<organism evidence="2 3">
    <name type="scientific">Rhizobium ruizarguesonis</name>
    <dbReference type="NCBI Taxonomy" id="2081791"/>
    <lineage>
        <taxon>Bacteria</taxon>
        <taxon>Pseudomonadati</taxon>
        <taxon>Pseudomonadota</taxon>
        <taxon>Alphaproteobacteria</taxon>
        <taxon>Hyphomicrobiales</taxon>
        <taxon>Rhizobiaceae</taxon>
        <taxon>Rhizobium/Agrobacterium group</taxon>
        <taxon>Rhizobium</taxon>
    </lineage>
</organism>
<accession>A0ABY1XC48</accession>
<dbReference type="PANTHER" id="PTHR43685:SF2">
    <property type="entry name" value="GLYCOSYLTRANSFERASE 2-LIKE DOMAIN-CONTAINING PROTEIN"/>
    <property type="match status" value="1"/>
</dbReference>
<dbReference type="Gene3D" id="3.90.550.10">
    <property type="entry name" value="Spore Coat Polysaccharide Biosynthesis Protein SpsA, Chain A"/>
    <property type="match status" value="1"/>
</dbReference>
<dbReference type="EMBL" id="SIOX01000001">
    <property type="protein sequence ID" value="TAX82832.1"/>
    <property type="molecule type" value="Genomic_DNA"/>
</dbReference>
<dbReference type="Pfam" id="PF00535">
    <property type="entry name" value="Glycos_transf_2"/>
    <property type="match status" value="1"/>
</dbReference>
<name>A0ABY1XC48_9HYPH</name>
<dbReference type="InterPro" id="IPR001173">
    <property type="entry name" value="Glyco_trans_2-like"/>
</dbReference>
<protein>
    <submittedName>
        <fullName evidence="2">Glycosyltransferase family 2 protein</fullName>
    </submittedName>
</protein>
<evidence type="ECO:0000313" key="3">
    <source>
        <dbReference type="Proteomes" id="UP000291659"/>
    </source>
</evidence>
<evidence type="ECO:0000259" key="1">
    <source>
        <dbReference type="Pfam" id="PF00535"/>
    </source>
</evidence>
<dbReference type="CDD" id="cd00761">
    <property type="entry name" value="Glyco_tranf_GTA_type"/>
    <property type="match status" value="1"/>
</dbReference>
<dbReference type="SUPFAM" id="SSF53448">
    <property type="entry name" value="Nucleotide-diphospho-sugar transferases"/>
    <property type="match status" value="1"/>
</dbReference>
<dbReference type="InterPro" id="IPR029044">
    <property type="entry name" value="Nucleotide-diphossugar_trans"/>
</dbReference>
<reference evidence="2 3" key="1">
    <citation type="submission" date="2019-02" db="EMBL/GenBank/DDBJ databases">
        <title>The genomic architecture of introgression among sibling species of bacteria.</title>
        <authorList>
            <person name="Cavassim M.I.A."/>
            <person name="Moeskjaer S."/>
            <person name="Moslemi C."/>
            <person name="Fields B."/>
            <person name="Bachmann A."/>
            <person name="Vilhjalmsson B."/>
            <person name="Schierup M.H."/>
            <person name="Young J.P.W."/>
            <person name="Andersen S.U."/>
        </authorList>
    </citation>
    <scope>NUCLEOTIDE SEQUENCE [LARGE SCALE GENOMIC DNA]</scope>
    <source>
        <strain evidence="2 3">SM141A</strain>
    </source>
</reference>